<dbReference type="PANTHER" id="PTHR42912:SF93">
    <property type="entry name" value="N6-ADENOSINE-METHYLTRANSFERASE TMT1A"/>
    <property type="match status" value="1"/>
</dbReference>
<dbReference type="CDD" id="cd02440">
    <property type="entry name" value="AdoMet_MTases"/>
    <property type="match status" value="1"/>
</dbReference>
<proteinExistence type="predicted"/>
<dbReference type="InterPro" id="IPR001845">
    <property type="entry name" value="HTH_ArsR_DNA-bd_dom"/>
</dbReference>
<dbReference type="InterPro" id="IPR036390">
    <property type="entry name" value="WH_DNA-bd_sf"/>
</dbReference>
<dbReference type="Pfam" id="PF08241">
    <property type="entry name" value="Methyltransf_11"/>
    <property type="match status" value="1"/>
</dbReference>
<dbReference type="CDD" id="cd00090">
    <property type="entry name" value="HTH_ARSR"/>
    <property type="match status" value="1"/>
</dbReference>
<dbReference type="Pfam" id="PF01022">
    <property type="entry name" value="HTH_5"/>
    <property type="match status" value="1"/>
</dbReference>
<dbReference type="SMART" id="SM00418">
    <property type="entry name" value="HTH_ARSR"/>
    <property type="match status" value="1"/>
</dbReference>
<gene>
    <name evidence="2" type="ORF">QO015_004051</name>
</gene>
<dbReference type="InterPro" id="IPR050508">
    <property type="entry name" value="Methyltransf_Superfamily"/>
</dbReference>
<dbReference type="SUPFAM" id="SSF46785">
    <property type="entry name" value="Winged helix' DNA-binding domain"/>
    <property type="match status" value="1"/>
</dbReference>
<keyword evidence="3" id="KW-1185">Reference proteome</keyword>
<accession>A0ABU0MBV0</accession>
<protein>
    <submittedName>
        <fullName evidence="2">ArsR family transcriptional regulator</fullName>
    </submittedName>
</protein>
<dbReference type="InterPro" id="IPR036388">
    <property type="entry name" value="WH-like_DNA-bd_sf"/>
</dbReference>
<organism evidence="2 3">
    <name type="scientific">Kaistia geumhonensis</name>
    <dbReference type="NCBI Taxonomy" id="410839"/>
    <lineage>
        <taxon>Bacteria</taxon>
        <taxon>Pseudomonadati</taxon>
        <taxon>Pseudomonadota</taxon>
        <taxon>Alphaproteobacteria</taxon>
        <taxon>Hyphomicrobiales</taxon>
        <taxon>Kaistiaceae</taxon>
        <taxon>Kaistia</taxon>
    </lineage>
</organism>
<dbReference type="Proteomes" id="UP001223743">
    <property type="component" value="Unassembled WGS sequence"/>
</dbReference>
<dbReference type="PROSITE" id="PS50987">
    <property type="entry name" value="HTH_ARSR_2"/>
    <property type="match status" value="1"/>
</dbReference>
<dbReference type="EMBL" id="JAUSWJ010000001">
    <property type="protein sequence ID" value="MDQ0518438.1"/>
    <property type="molecule type" value="Genomic_DNA"/>
</dbReference>
<dbReference type="Gene3D" id="3.40.50.150">
    <property type="entry name" value="Vaccinia Virus protein VP39"/>
    <property type="match status" value="1"/>
</dbReference>
<dbReference type="NCBIfam" id="NF033788">
    <property type="entry name" value="HTH_metalloreg"/>
    <property type="match status" value="1"/>
</dbReference>
<comment type="caution">
    <text evidence="2">The sequence shown here is derived from an EMBL/GenBank/DDBJ whole genome shotgun (WGS) entry which is preliminary data.</text>
</comment>
<evidence type="ECO:0000259" key="1">
    <source>
        <dbReference type="PROSITE" id="PS50987"/>
    </source>
</evidence>
<feature type="domain" description="HTH arsR-type" evidence="1">
    <location>
        <begin position="18"/>
        <end position="112"/>
    </location>
</feature>
<dbReference type="Gene3D" id="1.10.10.10">
    <property type="entry name" value="Winged helix-like DNA-binding domain superfamily/Winged helix DNA-binding domain"/>
    <property type="match status" value="1"/>
</dbReference>
<dbReference type="InterPro" id="IPR029063">
    <property type="entry name" value="SAM-dependent_MTases_sf"/>
</dbReference>
<sequence>MRKPLFAASGGWLVDGGAEKLDVETLVATLKAAGEPTRLRILALLCRSELTVKDLTAILGQSQPRISRHLKLLADCGLIARYPEGAWVYYRLAESDPGRRIAQSLVGVADPADPELVRDREWLAAVKRQHQSEASRYFADNAADWDTIRSLHVPDAAVEQAMAKLVGDRPIDRFLDIGTGTGRLLELFAPIYRSGVGIDASTAMLAVARANLDKAGVTQAQVRLGDIMKLPFARDSFDLVAIHQVLHYLDDPAEALGEAARVLRPGGRLLVADFAPHGLEFLREKHAHRRLGFSHDAMLGWTRGLGLETEKVLDLGAGAGADSLTVTLWLVRDPRFTMAGVERGWESA</sequence>
<dbReference type="PANTHER" id="PTHR42912">
    <property type="entry name" value="METHYLTRANSFERASE"/>
    <property type="match status" value="1"/>
</dbReference>
<dbReference type="PRINTS" id="PR00778">
    <property type="entry name" value="HTHARSR"/>
</dbReference>
<dbReference type="InterPro" id="IPR011991">
    <property type="entry name" value="ArsR-like_HTH"/>
</dbReference>
<evidence type="ECO:0000313" key="3">
    <source>
        <dbReference type="Proteomes" id="UP001223743"/>
    </source>
</evidence>
<dbReference type="InterPro" id="IPR013216">
    <property type="entry name" value="Methyltransf_11"/>
</dbReference>
<dbReference type="SUPFAM" id="SSF53335">
    <property type="entry name" value="S-adenosyl-L-methionine-dependent methyltransferases"/>
    <property type="match status" value="1"/>
</dbReference>
<name>A0ABU0MBV0_9HYPH</name>
<reference evidence="2 3" key="1">
    <citation type="submission" date="2023-07" db="EMBL/GenBank/DDBJ databases">
        <title>Genomic Encyclopedia of Type Strains, Phase IV (KMG-IV): sequencing the most valuable type-strain genomes for metagenomic binning, comparative biology and taxonomic classification.</title>
        <authorList>
            <person name="Goeker M."/>
        </authorList>
    </citation>
    <scope>NUCLEOTIDE SEQUENCE [LARGE SCALE GENOMIC DNA]</scope>
    <source>
        <strain evidence="2 3">B1-1</strain>
    </source>
</reference>
<evidence type="ECO:0000313" key="2">
    <source>
        <dbReference type="EMBL" id="MDQ0518438.1"/>
    </source>
</evidence>